<gene>
    <name evidence="5" type="ORF">EX30DRAFT_342583</name>
</gene>
<evidence type="ECO:0008006" key="7">
    <source>
        <dbReference type="Google" id="ProtNLM"/>
    </source>
</evidence>
<dbReference type="Proteomes" id="UP000298138">
    <property type="component" value="Unassembled WGS sequence"/>
</dbReference>
<dbReference type="InParanoid" id="A0A4V3SI86"/>
<name>A0A4V3SI86_9PEZI</name>
<dbReference type="InterPro" id="IPR048748">
    <property type="entry name" value="SLS1_KH2"/>
</dbReference>
<dbReference type="AlphaFoldDB" id="A0A4V3SI86"/>
<feature type="domain" description="SLS1 second KH" evidence="3">
    <location>
        <begin position="263"/>
        <end position="318"/>
    </location>
</feature>
<dbReference type="EMBL" id="ML220134">
    <property type="protein sequence ID" value="TGZ79094.1"/>
    <property type="molecule type" value="Genomic_DNA"/>
</dbReference>
<feature type="domain" description="SLS1 C-terminal" evidence="4">
    <location>
        <begin position="353"/>
        <end position="673"/>
    </location>
</feature>
<feature type="domain" description="SLS1 N-terminal" evidence="2">
    <location>
        <begin position="98"/>
        <end position="182"/>
    </location>
</feature>
<evidence type="ECO:0000259" key="2">
    <source>
        <dbReference type="Pfam" id="PF20776"/>
    </source>
</evidence>
<dbReference type="InterPro" id="IPR048401">
    <property type="entry name" value="SLS1_C"/>
</dbReference>
<evidence type="ECO:0000313" key="6">
    <source>
        <dbReference type="Proteomes" id="UP000298138"/>
    </source>
</evidence>
<proteinExistence type="predicted"/>
<protein>
    <recommendedName>
        <fullName evidence="7">K Homology domain-containing protein</fullName>
    </recommendedName>
</protein>
<dbReference type="Pfam" id="PF20776">
    <property type="entry name" value="SLS1_N"/>
    <property type="match status" value="1"/>
</dbReference>
<dbReference type="STRING" id="341454.A0A4V3SI86"/>
<evidence type="ECO:0000259" key="4">
    <source>
        <dbReference type="Pfam" id="PF20778"/>
    </source>
</evidence>
<organism evidence="5 6">
    <name type="scientific">Ascodesmis nigricans</name>
    <dbReference type="NCBI Taxonomy" id="341454"/>
    <lineage>
        <taxon>Eukaryota</taxon>
        <taxon>Fungi</taxon>
        <taxon>Dikarya</taxon>
        <taxon>Ascomycota</taxon>
        <taxon>Pezizomycotina</taxon>
        <taxon>Pezizomycetes</taxon>
        <taxon>Pezizales</taxon>
        <taxon>Ascodesmidaceae</taxon>
        <taxon>Ascodesmis</taxon>
    </lineage>
</organism>
<dbReference type="Pfam" id="PF20778">
    <property type="entry name" value="SLS1_C"/>
    <property type="match status" value="1"/>
</dbReference>
<evidence type="ECO:0000313" key="5">
    <source>
        <dbReference type="EMBL" id="TGZ79094.1"/>
    </source>
</evidence>
<dbReference type="Pfam" id="PF20777">
    <property type="entry name" value="KH_SLS1_2"/>
    <property type="match status" value="1"/>
</dbReference>
<dbReference type="OrthoDB" id="5392646at2759"/>
<evidence type="ECO:0000256" key="1">
    <source>
        <dbReference type="SAM" id="MobiDB-lite"/>
    </source>
</evidence>
<feature type="region of interest" description="Disordered" evidence="1">
    <location>
        <begin position="29"/>
        <end position="53"/>
    </location>
</feature>
<evidence type="ECO:0000259" key="3">
    <source>
        <dbReference type="Pfam" id="PF20777"/>
    </source>
</evidence>
<accession>A0A4V3SI86</accession>
<dbReference type="InterPro" id="IPR048400">
    <property type="entry name" value="SLS1_N"/>
</dbReference>
<keyword evidence="6" id="KW-1185">Reference proteome</keyword>
<reference evidence="5 6" key="1">
    <citation type="submission" date="2019-04" db="EMBL/GenBank/DDBJ databases">
        <title>Comparative genomics and transcriptomics to analyze fruiting body development in filamentous ascomycetes.</title>
        <authorList>
            <consortium name="DOE Joint Genome Institute"/>
            <person name="Lutkenhaus R."/>
            <person name="Traeger S."/>
            <person name="Breuer J."/>
            <person name="Kuo A."/>
            <person name="Lipzen A."/>
            <person name="Pangilinan J."/>
            <person name="Dilworth D."/>
            <person name="Sandor L."/>
            <person name="Poggeler S."/>
            <person name="Barry K."/>
            <person name="Grigoriev I.V."/>
            <person name="Nowrousian M."/>
        </authorList>
    </citation>
    <scope>NUCLEOTIDE SEQUENCE [LARGE SCALE GENOMIC DNA]</scope>
    <source>
        <strain evidence="5 6">CBS 389.68</strain>
    </source>
</reference>
<sequence>MKTTTHTFRAACRRCRRPTISIYGPPLRRPLAARYSTGPGDDLNNPTPKRPHSKLIILEPPRKQRPPEHASYPPPEIISTMEFEPLEQAKTLLTYEAEAERDMARVNISLLRPSQLQVSEQRFNQLAEQLSKSFTVHQLRSYYDFSRSEMAMDGQHIPRVSSSISKVKLVPFILSRVWKVEKTEDIAERQDVLVNKDLECSTRDIFFLVGEDGQTLREWANRYGAKITVNIQESSLQIQASQVSIEAIEAQMAILFQEVKEEEIDVSSIVRVGSFEWKLVPAISRTTSTFIERLEGDRVLLSALKQESIDNARRLLFTSVPLSIRTESSLLYEPPTSDSVKGGLFPVTEAVALPWIYRRQDWSRWRYITPANAPASDSESRLLSLSPTDVSSVLESQHPELEPPPGDLGRLRSRIVHEAVFGHVLHHYDSSERLVARGLREFVEQTKSSRAFCQTFPGSPFFSKFVEALPGPSVEFTHNEGFQLSFLPSPWEHPEDFEKYPPVHIFMPINETSDSSKGRPVLRALQSKSIADVMLPGEHCDIRFARTREVQMGIVSNIETEFGVQIREWQRFLLESNLDPVVDHRLRAASKLQVHIPSWLIEPGSRYESGAVNYTFAGMQYRRSTQATVGAIKYTKTEVDGGATGGRTTELKLSRTGSGKPDMLEQEFATLFARALYGVTALREWMSK</sequence>